<reference evidence="2 3" key="1">
    <citation type="submission" date="2021-11" db="EMBL/GenBank/DDBJ databases">
        <title>Draft genome sequence of Paenibacillus profundus YoMME, a new Gram-positive bacteria with exoelectrogenic properties.</title>
        <authorList>
            <person name="Hubenova Y."/>
            <person name="Hubenova E."/>
            <person name="Manasiev Y."/>
            <person name="Peykov S."/>
            <person name="Mitov M."/>
        </authorList>
    </citation>
    <scope>NUCLEOTIDE SEQUENCE [LARGE SCALE GENOMIC DNA]</scope>
    <source>
        <strain evidence="2 3">YoMME</strain>
    </source>
</reference>
<gene>
    <name evidence="2" type="ORF">LQV63_02505</name>
</gene>
<dbReference type="EMBL" id="JAJNBZ010000001">
    <property type="protein sequence ID" value="MCE5168193.1"/>
    <property type="molecule type" value="Genomic_DNA"/>
</dbReference>
<feature type="signal peptide" evidence="1">
    <location>
        <begin position="1"/>
        <end position="22"/>
    </location>
</feature>
<organism evidence="2 3">
    <name type="scientific">Paenibacillus profundus</name>
    <dbReference type="NCBI Taxonomy" id="1173085"/>
    <lineage>
        <taxon>Bacteria</taxon>
        <taxon>Bacillati</taxon>
        <taxon>Bacillota</taxon>
        <taxon>Bacilli</taxon>
        <taxon>Bacillales</taxon>
        <taxon>Paenibacillaceae</taxon>
        <taxon>Paenibacillus</taxon>
    </lineage>
</organism>
<evidence type="ECO:0000256" key="1">
    <source>
        <dbReference type="SAM" id="SignalP"/>
    </source>
</evidence>
<dbReference type="Proteomes" id="UP001199916">
    <property type="component" value="Unassembled WGS sequence"/>
</dbReference>
<evidence type="ECO:0000313" key="2">
    <source>
        <dbReference type="EMBL" id="MCE5168193.1"/>
    </source>
</evidence>
<feature type="chain" id="PRO_5047489015" evidence="1">
    <location>
        <begin position="23"/>
        <end position="141"/>
    </location>
</feature>
<name>A0ABS8Y8T2_9BACL</name>
<accession>A0ABS8Y8T2</accession>
<keyword evidence="3" id="KW-1185">Reference proteome</keyword>
<proteinExistence type="predicted"/>
<sequence length="141" mass="15618">MKKMILTISALCMLVSASPVFAHNASAAPQNQASEFGTLASYGYGFELSRDEKDKSGTFYAASNKVKLYVTQKGDRSSATEVKYTLVQVNDDGWETYGSVVVDGNTRDEYVKTFNVEKNNKYYFLITNKGKSVRGNIEATH</sequence>
<evidence type="ECO:0000313" key="3">
    <source>
        <dbReference type="Proteomes" id="UP001199916"/>
    </source>
</evidence>
<dbReference type="RefSeq" id="WP_233695508.1">
    <property type="nucleotide sequence ID" value="NZ_JAJNBZ010000001.1"/>
</dbReference>
<comment type="caution">
    <text evidence="2">The sequence shown here is derived from an EMBL/GenBank/DDBJ whole genome shotgun (WGS) entry which is preliminary data.</text>
</comment>
<keyword evidence="1" id="KW-0732">Signal</keyword>
<protein>
    <submittedName>
        <fullName evidence="2">Uncharacterized protein</fullName>
    </submittedName>
</protein>